<keyword evidence="3" id="KW-1185">Reference proteome</keyword>
<keyword evidence="1" id="KW-0732">Signal</keyword>
<organism evidence="2 3">
    <name type="scientific">Olpidium bornovanus</name>
    <dbReference type="NCBI Taxonomy" id="278681"/>
    <lineage>
        <taxon>Eukaryota</taxon>
        <taxon>Fungi</taxon>
        <taxon>Fungi incertae sedis</taxon>
        <taxon>Olpidiomycota</taxon>
        <taxon>Olpidiomycotina</taxon>
        <taxon>Olpidiomycetes</taxon>
        <taxon>Olpidiales</taxon>
        <taxon>Olpidiaceae</taxon>
        <taxon>Olpidium</taxon>
    </lineage>
</organism>
<sequence length="108" mass="11453">MSATATLAVHASIAGLGSLVPSCPNGDEGGESRFEPTAAYVVARGVQSRITVTSGTTAPSRRSECGFGRFQAGIAPFLFCSLTRRLRWFRRKIADLGGPREHARGDEA</sequence>
<reference evidence="2 3" key="1">
    <citation type="journal article" name="Sci. Rep.">
        <title>Genome-scale phylogenetic analyses confirm Olpidium as the closest living zoosporic fungus to the non-flagellated, terrestrial fungi.</title>
        <authorList>
            <person name="Chang Y."/>
            <person name="Rochon D."/>
            <person name="Sekimoto S."/>
            <person name="Wang Y."/>
            <person name="Chovatia M."/>
            <person name="Sandor L."/>
            <person name="Salamov A."/>
            <person name="Grigoriev I.V."/>
            <person name="Stajich J.E."/>
            <person name="Spatafora J.W."/>
        </authorList>
    </citation>
    <scope>NUCLEOTIDE SEQUENCE [LARGE SCALE GENOMIC DNA]</scope>
    <source>
        <strain evidence="2">S191</strain>
    </source>
</reference>
<protein>
    <recommendedName>
        <fullName evidence="4">Secreted protein</fullName>
    </recommendedName>
</protein>
<dbReference type="Proteomes" id="UP000673691">
    <property type="component" value="Unassembled WGS sequence"/>
</dbReference>
<dbReference type="EMBL" id="JAEFCI010006961">
    <property type="protein sequence ID" value="KAG5459362.1"/>
    <property type="molecule type" value="Genomic_DNA"/>
</dbReference>
<feature type="chain" id="PRO_5034127299" description="Secreted protein" evidence="1">
    <location>
        <begin position="20"/>
        <end position="108"/>
    </location>
</feature>
<comment type="caution">
    <text evidence="2">The sequence shown here is derived from an EMBL/GenBank/DDBJ whole genome shotgun (WGS) entry which is preliminary data.</text>
</comment>
<accession>A0A8H7ZUH2</accession>
<name>A0A8H7ZUH2_9FUNG</name>
<evidence type="ECO:0000313" key="3">
    <source>
        <dbReference type="Proteomes" id="UP000673691"/>
    </source>
</evidence>
<evidence type="ECO:0008006" key="4">
    <source>
        <dbReference type="Google" id="ProtNLM"/>
    </source>
</evidence>
<dbReference type="AlphaFoldDB" id="A0A8H7ZUH2"/>
<proteinExistence type="predicted"/>
<feature type="signal peptide" evidence="1">
    <location>
        <begin position="1"/>
        <end position="19"/>
    </location>
</feature>
<gene>
    <name evidence="2" type="ORF">BJ554DRAFT_239</name>
</gene>
<evidence type="ECO:0000256" key="1">
    <source>
        <dbReference type="SAM" id="SignalP"/>
    </source>
</evidence>
<evidence type="ECO:0000313" key="2">
    <source>
        <dbReference type="EMBL" id="KAG5459362.1"/>
    </source>
</evidence>